<reference evidence="10 11" key="1">
    <citation type="journal article" date="2017" name="Nat. Commun.">
        <title>Genome assembly with in vitro proximity ligation data and whole-genome triplication in lettuce.</title>
        <authorList>
            <person name="Reyes-Chin-Wo S."/>
            <person name="Wang Z."/>
            <person name="Yang X."/>
            <person name="Kozik A."/>
            <person name="Arikit S."/>
            <person name="Song C."/>
            <person name="Xia L."/>
            <person name="Froenicke L."/>
            <person name="Lavelle D.O."/>
            <person name="Truco M.J."/>
            <person name="Xia R."/>
            <person name="Zhu S."/>
            <person name="Xu C."/>
            <person name="Xu H."/>
            <person name="Xu X."/>
            <person name="Cox K."/>
            <person name="Korf I."/>
            <person name="Meyers B.C."/>
            <person name="Michelmore R.W."/>
        </authorList>
    </citation>
    <scope>NUCLEOTIDE SEQUENCE [LARGE SCALE GENOMIC DNA]</scope>
    <source>
        <strain evidence="11">cv. Salinas</strain>
        <tissue evidence="10">Seedlings</tissue>
    </source>
</reference>
<keyword evidence="7" id="KW-0539">Nucleus</keyword>
<dbReference type="GO" id="GO:0046872">
    <property type="term" value="F:metal ion binding"/>
    <property type="evidence" value="ECO:0007669"/>
    <property type="project" value="UniProtKB-KW"/>
</dbReference>
<evidence type="ECO:0000256" key="2">
    <source>
        <dbReference type="ARBA" id="ARBA00004123"/>
    </source>
</evidence>
<dbReference type="GO" id="GO:0016787">
    <property type="term" value="F:hydrolase activity"/>
    <property type="evidence" value="ECO:0007669"/>
    <property type="project" value="UniProtKB-KW"/>
</dbReference>
<dbReference type="OrthoDB" id="2668416at2759"/>
<name>A0A9R1WEH6_LACSA</name>
<dbReference type="Proteomes" id="UP000235145">
    <property type="component" value="Unassembled WGS sequence"/>
</dbReference>
<dbReference type="InterPro" id="IPR045249">
    <property type="entry name" value="HARBI1-like"/>
</dbReference>
<dbReference type="EMBL" id="NBSK02000002">
    <property type="protein sequence ID" value="KAJ0220823.1"/>
    <property type="molecule type" value="Genomic_DNA"/>
</dbReference>
<evidence type="ECO:0000256" key="6">
    <source>
        <dbReference type="ARBA" id="ARBA00022801"/>
    </source>
</evidence>
<comment type="subcellular location">
    <subcellularLocation>
        <location evidence="2">Nucleus</location>
    </subcellularLocation>
</comment>
<feature type="domain" description="DDE Tnp4" evidence="9">
    <location>
        <begin position="185"/>
        <end position="338"/>
    </location>
</feature>
<keyword evidence="5" id="KW-0479">Metal-binding</keyword>
<evidence type="ECO:0000256" key="8">
    <source>
        <dbReference type="SAM" id="MobiDB-lite"/>
    </source>
</evidence>
<keyword evidence="4" id="KW-0540">Nuclease</keyword>
<evidence type="ECO:0000256" key="4">
    <source>
        <dbReference type="ARBA" id="ARBA00022722"/>
    </source>
</evidence>
<dbReference type="PANTHER" id="PTHR22930:SF291">
    <property type="entry name" value="EXPRESSED PROTEIN"/>
    <property type="match status" value="1"/>
</dbReference>
<gene>
    <name evidence="10" type="ORF">LSAT_V11C200093240</name>
</gene>
<dbReference type="PANTHER" id="PTHR22930">
    <property type="match status" value="1"/>
</dbReference>
<protein>
    <recommendedName>
        <fullName evidence="9">DDE Tnp4 domain-containing protein</fullName>
    </recommendedName>
</protein>
<evidence type="ECO:0000256" key="1">
    <source>
        <dbReference type="ARBA" id="ARBA00001968"/>
    </source>
</evidence>
<feature type="compositionally biased region" description="Basic residues" evidence="8">
    <location>
        <begin position="1"/>
        <end position="11"/>
    </location>
</feature>
<evidence type="ECO:0000313" key="11">
    <source>
        <dbReference type="Proteomes" id="UP000235145"/>
    </source>
</evidence>
<accession>A0A9R1WEH6</accession>
<comment type="similarity">
    <text evidence="3">Belongs to the HARBI1 family.</text>
</comment>
<evidence type="ECO:0000256" key="7">
    <source>
        <dbReference type="ARBA" id="ARBA00023242"/>
    </source>
</evidence>
<dbReference type="GO" id="GO:0005634">
    <property type="term" value="C:nucleus"/>
    <property type="evidence" value="ECO:0007669"/>
    <property type="project" value="UniProtKB-SubCell"/>
</dbReference>
<keyword evidence="6" id="KW-0378">Hydrolase</keyword>
<dbReference type="GO" id="GO:0004518">
    <property type="term" value="F:nuclease activity"/>
    <property type="evidence" value="ECO:0007669"/>
    <property type="project" value="UniProtKB-KW"/>
</dbReference>
<evidence type="ECO:0000259" key="9">
    <source>
        <dbReference type="Pfam" id="PF13359"/>
    </source>
</evidence>
<organism evidence="10 11">
    <name type="scientific">Lactuca sativa</name>
    <name type="common">Garden lettuce</name>
    <dbReference type="NCBI Taxonomy" id="4236"/>
    <lineage>
        <taxon>Eukaryota</taxon>
        <taxon>Viridiplantae</taxon>
        <taxon>Streptophyta</taxon>
        <taxon>Embryophyta</taxon>
        <taxon>Tracheophyta</taxon>
        <taxon>Spermatophyta</taxon>
        <taxon>Magnoliopsida</taxon>
        <taxon>eudicotyledons</taxon>
        <taxon>Gunneridae</taxon>
        <taxon>Pentapetalae</taxon>
        <taxon>asterids</taxon>
        <taxon>campanulids</taxon>
        <taxon>Asterales</taxon>
        <taxon>Asteraceae</taxon>
        <taxon>Cichorioideae</taxon>
        <taxon>Cichorieae</taxon>
        <taxon>Lactucinae</taxon>
        <taxon>Lactuca</taxon>
    </lineage>
</organism>
<keyword evidence="11" id="KW-1185">Reference proteome</keyword>
<sequence length="391" mass="44525">MGPIRRSKSKKKAEQPTTSLVTPPLPQPQLSDWWHDFSKRFHGSLSKSTDSQTFESMFKMSMKTFDYISSLVKEDIIAKTPNFMDLNGIPLCLYDVVATALRRLGSGDSLAIVGTSLNLNQTTVAQITKLFVDTLEFRGICHIRWPESESEMEAVKSKLEKIAGLPNCCGAIDTSHVMMCLSTADRSTQLWCDREKNQTVTFQVIADADLRFRDLVGGWPGCMTDERIHKKSTFFKFCKNGERLNGKRKVFSEGNEIEEYIVGNSGFRLLPWLMTPYRGNKLCDSEVRFNQMVMKTQMVAQRALGKLKQNWKIIQGVMWRPDKDRLPVIILACCILHNILIDMEDEVQEKLVFSHRHDLDYRPAVCHLDDDKKGVALREKITLHLSGGSKP</sequence>
<proteinExistence type="inferred from homology"/>
<dbReference type="InterPro" id="IPR027806">
    <property type="entry name" value="HARBI1_dom"/>
</dbReference>
<evidence type="ECO:0000313" key="10">
    <source>
        <dbReference type="EMBL" id="KAJ0220823.1"/>
    </source>
</evidence>
<evidence type="ECO:0000256" key="3">
    <source>
        <dbReference type="ARBA" id="ARBA00006958"/>
    </source>
</evidence>
<evidence type="ECO:0000256" key="5">
    <source>
        <dbReference type="ARBA" id="ARBA00022723"/>
    </source>
</evidence>
<comment type="cofactor">
    <cofactor evidence="1">
        <name>a divalent metal cation</name>
        <dbReference type="ChEBI" id="CHEBI:60240"/>
    </cofactor>
</comment>
<dbReference type="AlphaFoldDB" id="A0A9R1WEH6"/>
<comment type="caution">
    <text evidence="10">The sequence shown here is derived from an EMBL/GenBank/DDBJ whole genome shotgun (WGS) entry which is preliminary data.</text>
</comment>
<dbReference type="Pfam" id="PF13359">
    <property type="entry name" value="DDE_Tnp_4"/>
    <property type="match status" value="1"/>
</dbReference>
<feature type="region of interest" description="Disordered" evidence="8">
    <location>
        <begin position="1"/>
        <end position="27"/>
    </location>
</feature>